<evidence type="ECO:0000259" key="4">
    <source>
        <dbReference type="SMART" id="SM00839"/>
    </source>
</evidence>
<proteinExistence type="inferred from homology"/>
<dbReference type="InterPro" id="IPR006097">
    <property type="entry name" value="Glu/Leu/Phe/Val/Trp_DH_dimer"/>
</dbReference>
<comment type="similarity">
    <text evidence="1 3">Belongs to the Glu/Leu/Phe/Val dehydrogenases family.</text>
</comment>
<dbReference type="InterPro" id="IPR006095">
    <property type="entry name" value="Glu/Leu/Phe/Val/Trp_DH"/>
</dbReference>
<dbReference type="PATRIC" id="fig|1297742.4.peg.2600"/>
<evidence type="ECO:0000313" key="5">
    <source>
        <dbReference type="EMBL" id="AKQ65663.1"/>
    </source>
</evidence>
<dbReference type="Gene3D" id="3.40.50.10860">
    <property type="entry name" value="Leucine Dehydrogenase, chain A, domain 1"/>
    <property type="match status" value="1"/>
</dbReference>
<organism evidence="5 6">
    <name type="scientific">Pseudomyxococcus hansupus</name>
    <dbReference type="NCBI Taxonomy" id="1297742"/>
    <lineage>
        <taxon>Bacteria</taxon>
        <taxon>Pseudomonadati</taxon>
        <taxon>Myxococcota</taxon>
        <taxon>Myxococcia</taxon>
        <taxon>Myxococcales</taxon>
        <taxon>Cystobacterineae</taxon>
        <taxon>Myxococcaceae</taxon>
        <taxon>Pseudomyxococcus</taxon>
    </lineage>
</organism>
<dbReference type="PANTHER" id="PTHR11606">
    <property type="entry name" value="GLUTAMATE DEHYDROGENASE"/>
    <property type="match status" value="1"/>
</dbReference>
<gene>
    <name evidence="5" type="ORF">A176_002575</name>
</gene>
<keyword evidence="2 3" id="KW-0560">Oxidoreductase</keyword>
<dbReference type="InterPro" id="IPR036291">
    <property type="entry name" value="NAD(P)-bd_dom_sf"/>
</dbReference>
<dbReference type="SUPFAM" id="SSF51735">
    <property type="entry name" value="NAD(P)-binding Rossmann-fold domains"/>
    <property type="match status" value="1"/>
</dbReference>
<keyword evidence="6" id="KW-1185">Reference proteome</keyword>
<dbReference type="CDD" id="cd01076">
    <property type="entry name" value="NAD_bind_1_Glu_DH"/>
    <property type="match status" value="1"/>
</dbReference>
<dbReference type="Proteomes" id="UP000009026">
    <property type="component" value="Chromosome"/>
</dbReference>
<evidence type="ECO:0000256" key="3">
    <source>
        <dbReference type="RuleBase" id="RU004417"/>
    </source>
</evidence>
<dbReference type="KEGG" id="mym:A176_002575"/>
<evidence type="ECO:0000313" key="6">
    <source>
        <dbReference type="Proteomes" id="UP000009026"/>
    </source>
</evidence>
<feature type="domain" description="Glutamate/phenylalanine/leucine/valine/L-tryptophan dehydrogenase C-terminal" evidence="4">
    <location>
        <begin position="263"/>
        <end position="513"/>
    </location>
</feature>
<dbReference type="PRINTS" id="PR00082">
    <property type="entry name" value="GLFDHDRGNASE"/>
</dbReference>
<dbReference type="InterPro" id="IPR046346">
    <property type="entry name" value="Aminoacid_DH-like_N_sf"/>
</dbReference>
<dbReference type="Pfam" id="PF00208">
    <property type="entry name" value="ELFV_dehydrog"/>
    <property type="match status" value="1"/>
</dbReference>
<dbReference type="Gene3D" id="3.40.50.720">
    <property type="entry name" value="NAD(P)-binding Rossmann-like Domain"/>
    <property type="match status" value="1"/>
</dbReference>
<accession>A0A0H4WVM8</accession>
<dbReference type="eggNOG" id="COG0334">
    <property type="taxonomic scope" value="Bacteria"/>
</dbReference>
<dbReference type="AlphaFoldDB" id="A0A0H4WVM8"/>
<dbReference type="PROSITE" id="PS00074">
    <property type="entry name" value="GLFV_DEHYDROGENASE"/>
    <property type="match status" value="1"/>
</dbReference>
<dbReference type="GO" id="GO:0004352">
    <property type="term" value="F:glutamate dehydrogenase (NAD+) activity"/>
    <property type="evidence" value="ECO:0007669"/>
    <property type="project" value="TreeGrafter"/>
</dbReference>
<dbReference type="InterPro" id="IPR033922">
    <property type="entry name" value="NAD_bind_Glu_DH"/>
</dbReference>
<name>A0A0H4WVM8_9BACT</name>
<dbReference type="EMBL" id="CP012109">
    <property type="protein sequence ID" value="AKQ65663.1"/>
    <property type="molecule type" value="Genomic_DNA"/>
</dbReference>
<dbReference type="InterPro" id="IPR006096">
    <property type="entry name" value="Glu/Leu/Phe/Val/Trp_DH_C"/>
</dbReference>
<reference evidence="5 6" key="1">
    <citation type="journal article" date="2016" name="PLoS ONE">
        <title>Complete Genome Sequence and Comparative Genomics of a Novel Myxobacterium Myxococcus hansupus.</title>
        <authorList>
            <person name="Sharma G."/>
            <person name="Narwani T."/>
            <person name="Subramanian S."/>
        </authorList>
    </citation>
    <scope>NUCLEOTIDE SEQUENCE [LARGE SCALE GENOMIC DNA]</scope>
    <source>
        <strain evidence="6">mixupus</strain>
    </source>
</reference>
<dbReference type="SUPFAM" id="SSF53223">
    <property type="entry name" value="Aminoacid dehydrogenase-like, N-terminal domain"/>
    <property type="match status" value="1"/>
</dbReference>
<sequence>MASEENFMRAPAPTPKRTVYTEAMEIFHRASDLIALDKRVRLELEEPDYEHIFYVTAKLKDRLVPLPEDKARGFANLPETQVRNKEGLELLANGNIILNGRALLGSDVDIRQGHLRLPDGKVYQLVPGESQRFKAYRVQHNQARGPYKGGLRYHREVSLDLFKALAAEMTWKTAIAEVPFGGGKGGIQIDPREYGREEIEAITLRFMYRLKSMIGPDIDIPAPDVGTNPGIMALLYRQYSDGERERHNLRGIVTGKDVRIGGSEGRNKATGQGVAFCIEDYYADRGESVKGKTFILQGFGNVGSHAAIILSQMGARLLAVNDADGTIFNGDGIDVTALSTYVQDAKNLKHSVLGFPGAQRIEKKDLWDVQADILIPAALGGEITADVAERLRVKLVAEGANGPTTPEADRILEKRGIELIPDIIANAGGVTVSYYEWIQNKRMERWSEAEVDQRLERAMKRNYRIIRDISRNQPRKTEMHDSRQYCIGQTVDTRCAAMILALKRIEAHYLLEGFSQ</sequence>
<dbReference type="STRING" id="1297742.A176_002575"/>
<evidence type="ECO:0000256" key="2">
    <source>
        <dbReference type="ARBA" id="ARBA00023002"/>
    </source>
</evidence>
<dbReference type="GO" id="GO:0006538">
    <property type="term" value="P:L-glutamate catabolic process"/>
    <property type="evidence" value="ECO:0007669"/>
    <property type="project" value="TreeGrafter"/>
</dbReference>
<dbReference type="RefSeq" id="WP_002638615.1">
    <property type="nucleotide sequence ID" value="NZ_CP012109.1"/>
</dbReference>
<dbReference type="OrthoDB" id="9803297at2"/>
<dbReference type="InterPro" id="IPR033524">
    <property type="entry name" value="Glu/Leu/Phe/Val_DH_AS"/>
</dbReference>
<dbReference type="SMART" id="SM00839">
    <property type="entry name" value="ELFV_dehydrog"/>
    <property type="match status" value="1"/>
</dbReference>
<evidence type="ECO:0000256" key="1">
    <source>
        <dbReference type="ARBA" id="ARBA00006382"/>
    </source>
</evidence>
<dbReference type="PANTHER" id="PTHR11606:SF13">
    <property type="entry name" value="GLUTAMATE DEHYDROGENASE 1, MITOCHONDRIAL"/>
    <property type="match status" value="1"/>
</dbReference>
<dbReference type="Pfam" id="PF02812">
    <property type="entry name" value="ELFV_dehydrog_N"/>
    <property type="match status" value="1"/>
</dbReference>
<protein>
    <submittedName>
        <fullName evidence="5">NAD-specific glutamate dehydrogenase</fullName>
    </submittedName>
</protein>